<evidence type="ECO:0000256" key="3">
    <source>
        <dbReference type="ARBA" id="ARBA00004630"/>
    </source>
</evidence>
<dbReference type="GO" id="GO:0008270">
    <property type="term" value="F:zinc ion binding"/>
    <property type="evidence" value="ECO:0007669"/>
    <property type="project" value="TreeGrafter"/>
</dbReference>
<feature type="domain" description="LITAF" evidence="9">
    <location>
        <begin position="86"/>
        <end position="168"/>
    </location>
</feature>
<evidence type="ECO:0000313" key="11">
    <source>
        <dbReference type="Proteomes" id="UP000038040"/>
    </source>
</evidence>
<dbReference type="InterPro" id="IPR035940">
    <property type="entry name" value="CAP_sf"/>
</dbReference>
<keyword evidence="8" id="KW-0812">Transmembrane</keyword>
<evidence type="ECO:0000256" key="2">
    <source>
        <dbReference type="ARBA" id="ARBA00004481"/>
    </source>
</evidence>
<reference evidence="10 12" key="2">
    <citation type="submission" date="2018-11" db="EMBL/GenBank/DDBJ databases">
        <authorList>
            <consortium name="Pathogen Informatics"/>
        </authorList>
    </citation>
    <scope>NUCLEOTIDE SEQUENCE [LARGE SCALE GENOMIC DNA]</scope>
</reference>
<evidence type="ECO:0000256" key="8">
    <source>
        <dbReference type="SAM" id="Phobius"/>
    </source>
</evidence>
<dbReference type="Pfam" id="PF00188">
    <property type="entry name" value="CAP"/>
    <property type="match status" value="1"/>
</dbReference>
<reference evidence="13" key="1">
    <citation type="submission" date="2017-02" db="UniProtKB">
        <authorList>
            <consortium name="WormBaseParasite"/>
        </authorList>
    </citation>
    <scope>IDENTIFICATION</scope>
</reference>
<dbReference type="InterPro" id="IPR006629">
    <property type="entry name" value="LITAF"/>
</dbReference>
<keyword evidence="5" id="KW-0479">Metal-binding</keyword>
<dbReference type="Proteomes" id="UP000038040">
    <property type="component" value="Unplaced"/>
</dbReference>
<evidence type="ECO:0000256" key="6">
    <source>
        <dbReference type="ARBA" id="ARBA00022833"/>
    </source>
</evidence>
<dbReference type="PANTHER" id="PTHR23292:SF6">
    <property type="entry name" value="FI16602P1-RELATED"/>
    <property type="match status" value="1"/>
</dbReference>
<dbReference type="SMART" id="SM00714">
    <property type="entry name" value="LITAF"/>
    <property type="match status" value="1"/>
</dbReference>
<sequence>MRQHNTTFLPDVVFFLQCLLNEQVPASDMQMLYWSNELARSAQRHANRCDFSRGNLSKWMDNLNYHHSADKNLLPGTTWEMAENDVNPLRGAIKKAYTAKPYDEFCPGCQCKVRTRQKFTTGRLTWILAIIGCLFFIPLAVVPFVVRPCKDVLYFCPNCNALFSVRIRF</sequence>
<proteinExistence type="inferred from homology"/>
<evidence type="ECO:0000313" key="10">
    <source>
        <dbReference type="EMBL" id="VDN60928.1"/>
    </source>
</evidence>
<keyword evidence="8" id="KW-1133">Transmembrane helix</keyword>
<accession>A0A0N4UQV8</accession>
<keyword evidence="12" id="KW-1185">Reference proteome</keyword>
<dbReference type="PROSITE" id="PS51837">
    <property type="entry name" value="LITAF"/>
    <property type="match status" value="1"/>
</dbReference>
<dbReference type="EMBL" id="UYYG01001269">
    <property type="protein sequence ID" value="VDN60928.1"/>
    <property type="molecule type" value="Genomic_DNA"/>
</dbReference>
<feature type="transmembrane region" description="Helical" evidence="8">
    <location>
        <begin position="124"/>
        <end position="146"/>
    </location>
</feature>
<evidence type="ECO:0000259" key="9">
    <source>
        <dbReference type="PROSITE" id="PS51837"/>
    </source>
</evidence>
<evidence type="ECO:0000256" key="5">
    <source>
        <dbReference type="ARBA" id="ARBA00022723"/>
    </source>
</evidence>
<dbReference type="Gene3D" id="3.40.33.10">
    <property type="entry name" value="CAP"/>
    <property type="match status" value="1"/>
</dbReference>
<evidence type="ECO:0000313" key="12">
    <source>
        <dbReference type="Proteomes" id="UP000274756"/>
    </source>
</evidence>
<comment type="similarity">
    <text evidence="4">Belongs to the CDIP1/LITAF family.</text>
</comment>
<dbReference type="SUPFAM" id="SSF55797">
    <property type="entry name" value="PR-1-like"/>
    <property type="match status" value="1"/>
</dbReference>
<evidence type="ECO:0000313" key="13">
    <source>
        <dbReference type="WBParaSite" id="DME_0001041601-mRNA-1"/>
    </source>
</evidence>
<dbReference type="WBParaSite" id="DME_0001041601-mRNA-1">
    <property type="protein sequence ID" value="DME_0001041601-mRNA-1"/>
    <property type="gene ID" value="DME_0001041601"/>
</dbReference>
<evidence type="ECO:0000256" key="4">
    <source>
        <dbReference type="ARBA" id="ARBA00005975"/>
    </source>
</evidence>
<evidence type="ECO:0000256" key="7">
    <source>
        <dbReference type="ARBA" id="ARBA00023136"/>
    </source>
</evidence>
<dbReference type="Pfam" id="PF10601">
    <property type="entry name" value="zf-LITAF-like"/>
    <property type="match status" value="1"/>
</dbReference>
<keyword evidence="7 8" id="KW-0472">Membrane</keyword>
<dbReference type="OrthoDB" id="5852176at2759"/>
<dbReference type="AlphaFoldDB" id="A0A0N4UQV8"/>
<protein>
    <submittedName>
        <fullName evidence="13">LITAF domain-containing protein</fullName>
    </submittedName>
</protein>
<organism evidence="11 13">
    <name type="scientific">Dracunculus medinensis</name>
    <name type="common">Guinea worm</name>
    <dbReference type="NCBI Taxonomy" id="318479"/>
    <lineage>
        <taxon>Eukaryota</taxon>
        <taxon>Metazoa</taxon>
        <taxon>Ecdysozoa</taxon>
        <taxon>Nematoda</taxon>
        <taxon>Chromadorea</taxon>
        <taxon>Rhabditida</taxon>
        <taxon>Spirurina</taxon>
        <taxon>Dracunculoidea</taxon>
        <taxon>Dracunculidae</taxon>
        <taxon>Dracunculus</taxon>
    </lineage>
</organism>
<dbReference type="InterPro" id="IPR014044">
    <property type="entry name" value="CAP_dom"/>
</dbReference>
<name>A0A0N4UQV8_DRAME</name>
<dbReference type="GO" id="GO:0005765">
    <property type="term" value="C:lysosomal membrane"/>
    <property type="evidence" value="ECO:0007669"/>
    <property type="project" value="UniProtKB-SubCell"/>
</dbReference>
<dbReference type="GO" id="GO:0031902">
    <property type="term" value="C:late endosome membrane"/>
    <property type="evidence" value="ECO:0007669"/>
    <property type="project" value="UniProtKB-SubCell"/>
</dbReference>
<gene>
    <name evidence="10" type="ORF">DME_LOCUS10901</name>
</gene>
<dbReference type="PANTHER" id="PTHR23292">
    <property type="entry name" value="LIPOPOLYSACCHARIDE-INDUCED TUMOR NECROSIS FACTOR-ALPHA FACTOR"/>
    <property type="match status" value="1"/>
</dbReference>
<dbReference type="Proteomes" id="UP000274756">
    <property type="component" value="Unassembled WGS sequence"/>
</dbReference>
<evidence type="ECO:0000256" key="1">
    <source>
        <dbReference type="ARBA" id="ARBA00004414"/>
    </source>
</evidence>
<dbReference type="InterPro" id="IPR037519">
    <property type="entry name" value="LITAF_fam"/>
</dbReference>
<keyword evidence="6" id="KW-0862">Zinc</keyword>
<dbReference type="STRING" id="318479.A0A0N4UQV8"/>
<comment type="subcellular location">
    <subcellularLocation>
        <location evidence="2">Endosome membrane</location>
        <topology evidence="2">Peripheral membrane protein</topology>
    </subcellularLocation>
    <subcellularLocation>
        <location evidence="1">Late endosome membrane</location>
    </subcellularLocation>
    <subcellularLocation>
        <location evidence="3">Lysosome membrane</location>
        <topology evidence="3">Peripheral membrane protein</topology>
        <orientation evidence="3">Cytoplasmic side</orientation>
    </subcellularLocation>
</comment>